<evidence type="ECO:0008006" key="4">
    <source>
        <dbReference type="Google" id="ProtNLM"/>
    </source>
</evidence>
<accession>A0A0F5I516</accession>
<sequence>MGKANFFTKAAIGAAIGGGIALMDRQTRQEMKEWAIYLFEMAKDPQNLSESSKEIANRAKSTAQQISQDVNYIRNKVGDLKELTPDVKDLVDETKTTFLPDGESATGSSNSSVTH</sequence>
<evidence type="ECO:0000256" key="1">
    <source>
        <dbReference type="SAM" id="MobiDB-lite"/>
    </source>
</evidence>
<keyword evidence="3" id="KW-1185">Reference proteome</keyword>
<feature type="compositionally biased region" description="Polar residues" evidence="1">
    <location>
        <begin position="105"/>
        <end position="115"/>
    </location>
</feature>
<comment type="caution">
    <text evidence="2">The sequence shown here is derived from an EMBL/GenBank/DDBJ whole genome shotgun (WGS) entry which is preliminary data.</text>
</comment>
<dbReference type="RefSeq" id="WP_039234861.1">
    <property type="nucleotide sequence ID" value="NZ_JWIQ02000056.1"/>
</dbReference>
<protein>
    <recommendedName>
        <fullName evidence="4">YtxH domain-containing protein</fullName>
    </recommendedName>
</protein>
<accession>A0A0F5HUY7</accession>
<dbReference type="Proteomes" id="UP000031563">
    <property type="component" value="Unassembled WGS sequence"/>
</dbReference>
<name>A0A0F5I516_BACTR</name>
<organism evidence="2 3">
    <name type="scientific">Bacillus thermotolerans</name>
    <name type="common">Quasibacillus thermotolerans</name>
    <dbReference type="NCBI Taxonomy" id="1221996"/>
    <lineage>
        <taxon>Bacteria</taxon>
        <taxon>Bacillati</taxon>
        <taxon>Bacillota</taxon>
        <taxon>Bacilli</taxon>
        <taxon>Bacillales</taxon>
        <taxon>Bacillaceae</taxon>
        <taxon>Bacillus</taxon>
    </lineage>
</organism>
<dbReference type="OrthoDB" id="2353585at2"/>
<reference evidence="2" key="1">
    <citation type="submission" date="2015-02" db="EMBL/GenBank/DDBJ databases">
        <title>Genome Assembly of Bacillaceae bacterium MTCC 8252.</title>
        <authorList>
            <person name="Verma A."/>
            <person name="Khatri I."/>
            <person name="Mual P."/>
            <person name="Subramanian S."/>
            <person name="Krishnamurthi S."/>
        </authorList>
    </citation>
    <scope>NUCLEOTIDE SEQUENCE [LARGE SCALE GENOMIC DNA]</scope>
    <source>
        <strain evidence="2">MTCC 8252</strain>
    </source>
</reference>
<dbReference type="EMBL" id="JWIR02000030">
    <property type="protein sequence ID" value="KKB40365.1"/>
    <property type="molecule type" value="Genomic_DNA"/>
</dbReference>
<dbReference type="STRING" id="1221996.QY95_01748"/>
<proteinExistence type="predicted"/>
<evidence type="ECO:0000313" key="2">
    <source>
        <dbReference type="EMBL" id="KKB40365.1"/>
    </source>
</evidence>
<dbReference type="AlphaFoldDB" id="A0A0F5I516"/>
<feature type="region of interest" description="Disordered" evidence="1">
    <location>
        <begin position="96"/>
        <end position="115"/>
    </location>
</feature>
<evidence type="ECO:0000313" key="3">
    <source>
        <dbReference type="Proteomes" id="UP000031563"/>
    </source>
</evidence>
<gene>
    <name evidence="2" type="ORF">QY95_01748</name>
</gene>